<feature type="region of interest" description="Disordered" evidence="1">
    <location>
        <begin position="1"/>
        <end position="23"/>
    </location>
</feature>
<reference evidence="3" key="1">
    <citation type="journal article" date="2014" name="Nat. Commun.">
        <title>The emerging biofuel crop Camelina sativa retains a highly undifferentiated hexaploid genome structure.</title>
        <authorList>
            <person name="Kagale S."/>
            <person name="Koh C."/>
            <person name="Nixon J."/>
            <person name="Bollina V."/>
            <person name="Clarke W.E."/>
            <person name="Tuteja R."/>
            <person name="Spillane C."/>
            <person name="Robinson S.J."/>
            <person name="Links M.G."/>
            <person name="Clarke C."/>
            <person name="Higgins E.E."/>
            <person name="Huebert T."/>
            <person name="Sharpe A.G."/>
            <person name="Parkin I.A."/>
        </authorList>
    </citation>
    <scope>NUCLEOTIDE SEQUENCE [LARGE SCALE GENOMIC DNA]</scope>
    <source>
        <strain evidence="3">cv. DH55</strain>
    </source>
</reference>
<dbReference type="RefSeq" id="XP_019098380.1">
    <property type="nucleotide sequence ID" value="XM_019242835.1"/>
</dbReference>
<dbReference type="InterPro" id="IPR036047">
    <property type="entry name" value="F-box-like_dom_sf"/>
</dbReference>
<dbReference type="PANTHER" id="PTHR24414">
    <property type="entry name" value="F-BOX/KELCH-REPEAT PROTEIN SKIP4"/>
    <property type="match status" value="1"/>
</dbReference>
<evidence type="ECO:0000313" key="4">
    <source>
        <dbReference type="RefSeq" id="XP_019098380.1"/>
    </source>
</evidence>
<dbReference type="SUPFAM" id="SSF81383">
    <property type="entry name" value="F-box domain"/>
    <property type="match status" value="1"/>
</dbReference>
<dbReference type="Proteomes" id="UP000694864">
    <property type="component" value="Unplaced"/>
</dbReference>
<organism evidence="3 4">
    <name type="scientific">Camelina sativa</name>
    <name type="common">False flax</name>
    <name type="synonym">Myagrum sativum</name>
    <dbReference type="NCBI Taxonomy" id="90675"/>
    <lineage>
        <taxon>Eukaryota</taxon>
        <taxon>Viridiplantae</taxon>
        <taxon>Streptophyta</taxon>
        <taxon>Embryophyta</taxon>
        <taxon>Tracheophyta</taxon>
        <taxon>Spermatophyta</taxon>
        <taxon>Magnoliopsida</taxon>
        <taxon>eudicotyledons</taxon>
        <taxon>Gunneridae</taxon>
        <taxon>Pentapetalae</taxon>
        <taxon>rosids</taxon>
        <taxon>malvids</taxon>
        <taxon>Brassicales</taxon>
        <taxon>Brassicaceae</taxon>
        <taxon>Camelineae</taxon>
        <taxon>Camelina</taxon>
    </lineage>
</organism>
<accession>A0ABM1RH92</accession>
<dbReference type="PANTHER" id="PTHR24414:SF172">
    <property type="entry name" value="F-BOX DOMAIN-CONTAINING PROTEIN"/>
    <property type="match status" value="1"/>
</dbReference>
<name>A0ABM1RH92_CAMSA</name>
<gene>
    <name evidence="4" type="primary">LOC109131667</name>
</gene>
<evidence type="ECO:0000259" key="2">
    <source>
        <dbReference type="Pfam" id="PF00646"/>
    </source>
</evidence>
<sequence>MMSDCNPLPNNNKRRRRKTKESGLQLLPDAVTLSCLALVSRLDHAALSLVSKRYRSLVASPELCRTRWLTGCTEASFYVCLRILPDPSPRWFILTPNRRLSPIPSNPY</sequence>
<evidence type="ECO:0000256" key="1">
    <source>
        <dbReference type="SAM" id="MobiDB-lite"/>
    </source>
</evidence>
<keyword evidence="3" id="KW-1185">Reference proteome</keyword>
<dbReference type="InterPro" id="IPR050354">
    <property type="entry name" value="F-box/kelch-repeat_ARATH"/>
</dbReference>
<protein>
    <submittedName>
        <fullName evidence="4">F-box protein At4g05620</fullName>
    </submittedName>
</protein>
<dbReference type="InterPro" id="IPR001810">
    <property type="entry name" value="F-box_dom"/>
</dbReference>
<proteinExistence type="predicted"/>
<dbReference type="Pfam" id="PF00646">
    <property type="entry name" value="F-box"/>
    <property type="match status" value="1"/>
</dbReference>
<evidence type="ECO:0000313" key="3">
    <source>
        <dbReference type="Proteomes" id="UP000694864"/>
    </source>
</evidence>
<dbReference type="GeneID" id="109131667"/>
<feature type="domain" description="F-box" evidence="2">
    <location>
        <begin position="25"/>
        <end position="65"/>
    </location>
</feature>
<reference evidence="4" key="2">
    <citation type="submission" date="2025-08" db="UniProtKB">
        <authorList>
            <consortium name="RefSeq"/>
        </authorList>
    </citation>
    <scope>IDENTIFICATION</scope>
    <source>
        <tissue evidence="4">Leaf</tissue>
    </source>
</reference>